<reference evidence="1 2" key="1">
    <citation type="journal article" date="2021" name="Commun. Biol.">
        <title>The genome of Shorea leprosula (Dipterocarpaceae) highlights the ecological relevance of drought in aseasonal tropical rainforests.</title>
        <authorList>
            <person name="Ng K.K.S."/>
            <person name="Kobayashi M.J."/>
            <person name="Fawcett J.A."/>
            <person name="Hatakeyama M."/>
            <person name="Paape T."/>
            <person name="Ng C.H."/>
            <person name="Ang C.C."/>
            <person name="Tnah L.H."/>
            <person name="Lee C.T."/>
            <person name="Nishiyama T."/>
            <person name="Sese J."/>
            <person name="O'Brien M.J."/>
            <person name="Copetti D."/>
            <person name="Mohd Noor M.I."/>
            <person name="Ong R.C."/>
            <person name="Putra M."/>
            <person name="Sireger I.Z."/>
            <person name="Indrioko S."/>
            <person name="Kosugi Y."/>
            <person name="Izuno A."/>
            <person name="Isagi Y."/>
            <person name="Lee S.L."/>
            <person name="Shimizu K.K."/>
        </authorList>
    </citation>
    <scope>NUCLEOTIDE SEQUENCE [LARGE SCALE GENOMIC DNA]</scope>
    <source>
        <strain evidence="1">214</strain>
    </source>
</reference>
<organism evidence="1 2">
    <name type="scientific">Rubroshorea leprosula</name>
    <dbReference type="NCBI Taxonomy" id="152421"/>
    <lineage>
        <taxon>Eukaryota</taxon>
        <taxon>Viridiplantae</taxon>
        <taxon>Streptophyta</taxon>
        <taxon>Embryophyta</taxon>
        <taxon>Tracheophyta</taxon>
        <taxon>Spermatophyta</taxon>
        <taxon>Magnoliopsida</taxon>
        <taxon>eudicotyledons</taxon>
        <taxon>Gunneridae</taxon>
        <taxon>Pentapetalae</taxon>
        <taxon>rosids</taxon>
        <taxon>malvids</taxon>
        <taxon>Malvales</taxon>
        <taxon>Dipterocarpaceae</taxon>
        <taxon>Rubroshorea</taxon>
    </lineage>
</organism>
<dbReference type="Proteomes" id="UP001054252">
    <property type="component" value="Unassembled WGS sequence"/>
</dbReference>
<comment type="caution">
    <text evidence="1">The sequence shown here is derived from an EMBL/GenBank/DDBJ whole genome shotgun (WGS) entry which is preliminary data.</text>
</comment>
<keyword evidence="2" id="KW-1185">Reference proteome</keyword>
<dbReference type="EMBL" id="BPVZ01000267">
    <property type="protein sequence ID" value="GKV48705.1"/>
    <property type="molecule type" value="Genomic_DNA"/>
</dbReference>
<evidence type="ECO:0000313" key="1">
    <source>
        <dbReference type="EMBL" id="GKV48705.1"/>
    </source>
</evidence>
<protein>
    <submittedName>
        <fullName evidence="1">Uncharacterized protein</fullName>
    </submittedName>
</protein>
<proteinExistence type="predicted"/>
<dbReference type="AlphaFoldDB" id="A0AAV5MGQ0"/>
<evidence type="ECO:0000313" key="2">
    <source>
        <dbReference type="Proteomes" id="UP001054252"/>
    </source>
</evidence>
<name>A0AAV5MGQ0_9ROSI</name>
<sequence>MSSVLDNSLVVKVFQRVYLWKESRCSGNAIREP</sequence>
<gene>
    <name evidence="1" type="ORF">SLEP1_g55508</name>
</gene>
<accession>A0AAV5MGQ0</accession>